<protein>
    <submittedName>
        <fullName evidence="1">Uncharacterized protein</fullName>
    </submittedName>
</protein>
<comment type="caution">
    <text evidence="1">The sequence shown here is derived from an EMBL/GenBank/DDBJ whole genome shotgun (WGS) entry which is preliminary data.</text>
</comment>
<sequence>MPLTLLALPLEILHYICNSLTDHADVSNFRLACRTLSSVGLDNLAPTVSFAVLPESLDRLKAIAAHPVLRHHVYTVICLTDVLPYYESFESWKNHARESNFYLGWVVQADDEWARESDILAQARHQISDAKLQEGWQAYLSNLAAQEKALQSLDDPQELIDVFKGLTHLKNLEIKGSDSDGESLSTQISEKLFDSCLVRPSPTLARPFFPFGSNGYFGSHTAKLLASLLAAASAVHREIISLRVDTLDCCFFGDGGPKAECFAQVLNNLRHLKLDLVVEGLEDNFTSWDKARLALSSDHLQNFLCSALGLEVLDIQFASDFYEPFIGNTAKMFPTESIWRSLRSLDLEGISFTPSSFLGFLGCHSKTLRHLYLAHCDLAAAQEPNFPVIAPAGEDQSSPRLLWSDFFIPLSGMFSLVSFYISGLFTVNRRLDPESLDYIRPADGVQNIGLTVGKVLEILICSEPFNAFLRRKVEGSQNIDADTIKAHMIQDLVDNVPSQPSNLRAQKARGYSDLRVAEKSITVGPDMNDLRIYQHPNYLDGKTRYIEEFDYYSIGLILLEAY</sequence>
<evidence type="ECO:0000313" key="2">
    <source>
        <dbReference type="Proteomes" id="UP000836387"/>
    </source>
</evidence>
<organism evidence="1 2">
    <name type="scientific">Clonostachys rosea f. rosea IK726</name>
    <dbReference type="NCBI Taxonomy" id="1349383"/>
    <lineage>
        <taxon>Eukaryota</taxon>
        <taxon>Fungi</taxon>
        <taxon>Dikarya</taxon>
        <taxon>Ascomycota</taxon>
        <taxon>Pezizomycotina</taxon>
        <taxon>Sordariomycetes</taxon>
        <taxon>Hypocreomycetidae</taxon>
        <taxon>Hypocreales</taxon>
        <taxon>Bionectriaceae</taxon>
        <taxon>Clonostachys</taxon>
    </lineage>
</organism>
<name>A0ACA9UTT2_BIOOC</name>
<keyword evidence="2" id="KW-1185">Reference proteome</keyword>
<proteinExistence type="predicted"/>
<gene>
    <name evidence="1" type="ORF">CRV2_00008444</name>
</gene>
<reference evidence="1" key="2">
    <citation type="submission" date="2021-10" db="EMBL/GenBank/DDBJ databases">
        <authorList>
            <person name="Piombo E."/>
        </authorList>
    </citation>
    <scope>NUCLEOTIDE SEQUENCE</scope>
</reference>
<dbReference type="Proteomes" id="UP000836387">
    <property type="component" value="Unassembled WGS sequence"/>
</dbReference>
<reference evidence="1" key="1">
    <citation type="submission" date="2020-04" db="EMBL/GenBank/DDBJ databases">
        <authorList>
            <person name="Broberg M."/>
        </authorList>
    </citation>
    <scope>NUCLEOTIDE SEQUENCE</scope>
</reference>
<dbReference type="EMBL" id="CADEHS020000645">
    <property type="protein sequence ID" value="CAG9956533.1"/>
    <property type="molecule type" value="Genomic_DNA"/>
</dbReference>
<evidence type="ECO:0000313" key="1">
    <source>
        <dbReference type="EMBL" id="CAG9956533.1"/>
    </source>
</evidence>
<accession>A0ACA9UTT2</accession>